<keyword evidence="2" id="KW-1003">Cell membrane</keyword>
<keyword evidence="4 6" id="KW-1133">Transmembrane helix</keyword>
<feature type="transmembrane region" description="Helical" evidence="6">
    <location>
        <begin position="111"/>
        <end position="136"/>
    </location>
</feature>
<feature type="transmembrane region" description="Helical" evidence="6">
    <location>
        <begin position="181"/>
        <end position="201"/>
    </location>
</feature>
<comment type="subcellular location">
    <subcellularLocation>
        <location evidence="1">Cell membrane</location>
        <topology evidence="1">Multi-pass membrane protein</topology>
    </subcellularLocation>
</comment>
<keyword evidence="3 6" id="KW-0812">Transmembrane</keyword>
<dbReference type="Proteomes" id="UP000537126">
    <property type="component" value="Unassembled WGS sequence"/>
</dbReference>
<keyword evidence="5 6" id="KW-0472">Membrane</keyword>
<comment type="caution">
    <text evidence="7">The sequence shown here is derived from an EMBL/GenBank/DDBJ whole genome shotgun (WGS) entry which is preliminary data.</text>
</comment>
<protein>
    <submittedName>
        <fullName evidence="7">Threonine/homoserine/homoserine lactone efflux protein</fullName>
    </submittedName>
</protein>
<organism evidence="7 8">
    <name type="scientific">Thermonema lapsum</name>
    <dbReference type="NCBI Taxonomy" id="28195"/>
    <lineage>
        <taxon>Bacteria</taxon>
        <taxon>Pseudomonadati</taxon>
        <taxon>Bacteroidota</taxon>
        <taxon>Cytophagia</taxon>
        <taxon>Cytophagales</taxon>
        <taxon>Thermonemataceae</taxon>
        <taxon>Thermonema</taxon>
    </lineage>
</organism>
<name>A0A846MR46_9BACT</name>
<gene>
    <name evidence="7" type="ORF">FHS56_001546</name>
</gene>
<dbReference type="AlphaFoldDB" id="A0A846MR46"/>
<dbReference type="InterPro" id="IPR001123">
    <property type="entry name" value="LeuE-type"/>
</dbReference>
<evidence type="ECO:0000256" key="4">
    <source>
        <dbReference type="ARBA" id="ARBA00022989"/>
    </source>
</evidence>
<dbReference type="GO" id="GO:0005886">
    <property type="term" value="C:plasma membrane"/>
    <property type="evidence" value="ECO:0007669"/>
    <property type="project" value="UniProtKB-SubCell"/>
</dbReference>
<evidence type="ECO:0000313" key="8">
    <source>
        <dbReference type="Proteomes" id="UP000537126"/>
    </source>
</evidence>
<evidence type="ECO:0000256" key="1">
    <source>
        <dbReference type="ARBA" id="ARBA00004651"/>
    </source>
</evidence>
<dbReference type="Pfam" id="PF01810">
    <property type="entry name" value="LysE"/>
    <property type="match status" value="1"/>
</dbReference>
<feature type="transmembrane region" description="Helical" evidence="6">
    <location>
        <begin position="39"/>
        <end position="60"/>
    </location>
</feature>
<sequence>MLLAIAGGLIIGVLLSCNLGTVFFSLIQNSIENGFKSGVMIAGGVILSDSMLILLAHFSTQFIPENNHNWEFYVSLAGALLLWSLGLASLLKKQVKRRPVKRMQFRRKMYFFANGFLLNTLNPINFFIWVGIAAQLEAKGYFAEQYNWLFFCFALLGIFGAESFIALSAQRLRKAFNERNLLRISRLNGLVFLLIGSKLFYDALTKYTGYLM</sequence>
<evidence type="ECO:0000256" key="5">
    <source>
        <dbReference type="ARBA" id="ARBA00023136"/>
    </source>
</evidence>
<accession>A0A846MR46</accession>
<feature type="transmembrane region" description="Helical" evidence="6">
    <location>
        <begin position="6"/>
        <end position="27"/>
    </location>
</feature>
<keyword evidence="8" id="KW-1185">Reference proteome</keyword>
<feature type="transmembrane region" description="Helical" evidence="6">
    <location>
        <begin position="148"/>
        <end position="169"/>
    </location>
</feature>
<dbReference type="GO" id="GO:0015171">
    <property type="term" value="F:amino acid transmembrane transporter activity"/>
    <property type="evidence" value="ECO:0007669"/>
    <property type="project" value="TreeGrafter"/>
</dbReference>
<dbReference type="EMBL" id="JAASRN010000002">
    <property type="protein sequence ID" value="NIK74033.1"/>
    <property type="molecule type" value="Genomic_DNA"/>
</dbReference>
<dbReference type="RefSeq" id="WP_166919333.1">
    <property type="nucleotide sequence ID" value="NZ_JAASRN010000002.1"/>
</dbReference>
<dbReference type="PANTHER" id="PTHR30086">
    <property type="entry name" value="ARGININE EXPORTER PROTEIN ARGO"/>
    <property type="match status" value="1"/>
</dbReference>
<evidence type="ECO:0000256" key="2">
    <source>
        <dbReference type="ARBA" id="ARBA00022475"/>
    </source>
</evidence>
<evidence type="ECO:0000256" key="3">
    <source>
        <dbReference type="ARBA" id="ARBA00022692"/>
    </source>
</evidence>
<evidence type="ECO:0000256" key="6">
    <source>
        <dbReference type="SAM" id="Phobius"/>
    </source>
</evidence>
<proteinExistence type="predicted"/>
<reference evidence="7 8" key="1">
    <citation type="submission" date="2020-03" db="EMBL/GenBank/DDBJ databases">
        <title>Genomic Encyclopedia of Type Strains, Phase IV (KMG-IV): sequencing the most valuable type-strain genomes for metagenomic binning, comparative biology and taxonomic classification.</title>
        <authorList>
            <person name="Goeker M."/>
        </authorList>
    </citation>
    <scope>NUCLEOTIDE SEQUENCE [LARGE SCALE GENOMIC DNA]</scope>
    <source>
        <strain evidence="7 8">DSM 5718</strain>
    </source>
</reference>
<feature type="transmembrane region" description="Helical" evidence="6">
    <location>
        <begin position="72"/>
        <end position="91"/>
    </location>
</feature>
<dbReference type="PANTHER" id="PTHR30086:SF20">
    <property type="entry name" value="ARGININE EXPORTER PROTEIN ARGO-RELATED"/>
    <property type="match status" value="1"/>
</dbReference>
<evidence type="ECO:0000313" key="7">
    <source>
        <dbReference type="EMBL" id="NIK74033.1"/>
    </source>
</evidence>